<comment type="caution">
    <text evidence="2">The sequence shown here is derived from an EMBL/GenBank/DDBJ whole genome shotgun (WGS) entry which is preliminary data.</text>
</comment>
<evidence type="ECO:0000313" key="2">
    <source>
        <dbReference type="EMBL" id="MBS2962650.1"/>
    </source>
</evidence>
<accession>A0A8J8BBN4</accession>
<keyword evidence="3" id="KW-1185">Reference proteome</keyword>
<evidence type="ECO:0000256" key="1">
    <source>
        <dbReference type="SAM" id="MobiDB-lite"/>
    </source>
</evidence>
<sequence length="83" mass="8627">MAAWHLARSFGAGPASWVRPARAETEAGRRQETTARAATGCTRPKVGCLDAPAGLSDVTVARYIAKYATKSAESAGVELPPLA</sequence>
<dbReference type="RefSeq" id="WP_211465538.1">
    <property type="nucleotide sequence ID" value="NZ_JAGSXH010000013.1"/>
</dbReference>
<evidence type="ECO:0000313" key="3">
    <source>
        <dbReference type="Proteomes" id="UP000677913"/>
    </source>
</evidence>
<feature type="compositionally biased region" description="Basic and acidic residues" evidence="1">
    <location>
        <begin position="21"/>
        <end position="33"/>
    </location>
</feature>
<protein>
    <submittedName>
        <fullName evidence="2">Uncharacterized protein</fullName>
    </submittedName>
</protein>
<proteinExistence type="predicted"/>
<name>A0A8J8BBN4_9ACTN</name>
<organism evidence="2 3">
    <name type="scientific">Actinocrinis puniceicyclus</name>
    <dbReference type="NCBI Taxonomy" id="977794"/>
    <lineage>
        <taxon>Bacteria</taxon>
        <taxon>Bacillati</taxon>
        <taxon>Actinomycetota</taxon>
        <taxon>Actinomycetes</taxon>
        <taxon>Catenulisporales</taxon>
        <taxon>Actinospicaceae</taxon>
        <taxon>Actinocrinis</taxon>
    </lineage>
</organism>
<feature type="region of interest" description="Disordered" evidence="1">
    <location>
        <begin position="13"/>
        <end position="36"/>
    </location>
</feature>
<reference evidence="2" key="1">
    <citation type="submission" date="2021-04" db="EMBL/GenBank/DDBJ databases">
        <title>Genome based classification of Actinospica acidithermotolerans sp. nov., an actinobacterium isolated from an Indonesian hot spring.</title>
        <authorList>
            <person name="Kusuma A.B."/>
            <person name="Putra K.E."/>
            <person name="Nafisah S."/>
            <person name="Loh J."/>
            <person name="Nouioui I."/>
            <person name="Goodfellow M."/>
        </authorList>
    </citation>
    <scope>NUCLEOTIDE SEQUENCE</scope>
    <source>
        <strain evidence="2">DSM 45618</strain>
    </source>
</reference>
<dbReference type="AlphaFoldDB" id="A0A8J8BBN4"/>
<dbReference type="EMBL" id="JAGSXH010000013">
    <property type="protein sequence ID" value="MBS2962650.1"/>
    <property type="molecule type" value="Genomic_DNA"/>
</dbReference>
<dbReference type="Proteomes" id="UP000677913">
    <property type="component" value="Unassembled WGS sequence"/>
</dbReference>
<gene>
    <name evidence="2" type="ORF">KGA66_06310</name>
</gene>